<organism evidence="2 3">
    <name type="scientific">Paenibacillus aceris</name>
    <dbReference type="NCBI Taxonomy" id="869555"/>
    <lineage>
        <taxon>Bacteria</taxon>
        <taxon>Bacillati</taxon>
        <taxon>Bacillota</taxon>
        <taxon>Bacilli</taxon>
        <taxon>Bacillales</taxon>
        <taxon>Paenibacillaceae</taxon>
        <taxon>Paenibacillus</taxon>
    </lineage>
</organism>
<feature type="compositionally biased region" description="Polar residues" evidence="1">
    <location>
        <begin position="1"/>
        <end position="10"/>
    </location>
</feature>
<evidence type="ECO:0000313" key="3">
    <source>
        <dbReference type="Proteomes" id="UP001519344"/>
    </source>
</evidence>
<feature type="compositionally biased region" description="Low complexity" evidence="1">
    <location>
        <begin position="125"/>
        <end position="138"/>
    </location>
</feature>
<reference evidence="2 3" key="1">
    <citation type="submission" date="2021-03" db="EMBL/GenBank/DDBJ databases">
        <title>Genomic Encyclopedia of Type Strains, Phase IV (KMG-IV): sequencing the most valuable type-strain genomes for metagenomic binning, comparative biology and taxonomic classification.</title>
        <authorList>
            <person name="Goeker M."/>
        </authorList>
    </citation>
    <scope>NUCLEOTIDE SEQUENCE [LARGE SCALE GENOMIC DNA]</scope>
    <source>
        <strain evidence="2 3">DSM 24950</strain>
    </source>
</reference>
<dbReference type="Proteomes" id="UP001519344">
    <property type="component" value="Unassembled WGS sequence"/>
</dbReference>
<evidence type="ECO:0008006" key="4">
    <source>
        <dbReference type="Google" id="ProtNLM"/>
    </source>
</evidence>
<feature type="region of interest" description="Disordered" evidence="1">
    <location>
        <begin position="57"/>
        <end position="138"/>
    </location>
</feature>
<gene>
    <name evidence="2" type="ORF">J2Z65_000471</name>
</gene>
<feature type="compositionally biased region" description="Low complexity" evidence="1">
    <location>
        <begin position="11"/>
        <end position="39"/>
    </location>
</feature>
<feature type="compositionally biased region" description="Polar residues" evidence="1">
    <location>
        <begin position="88"/>
        <end position="107"/>
    </location>
</feature>
<accession>A0ABS4HRN4</accession>
<keyword evidence="3" id="KW-1185">Reference proteome</keyword>
<dbReference type="EMBL" id="JAGGKV010000001">
    <property type="protein sequence ID" value="MBP1961277.1"/>
    <property type="molecule type" value="Genomic_DNA"/>
</dbReference>
<feature type="compositionally biased region" description="Low complexity" evidence="1">
    <location>
        <begin position="174"/>
        <end position="189"/>
    </location>
</feature>
<name>A0ABS4HRN4_9BACL</name>
<feature type="region of interest" description="Disordered" evidence="1">
    <location>
        <begin position="172"/>
        <end position="257"/>
    </location>
</feature>
<feature type="compositionally biased region" description="Low complexity" evidence="1">
    <location>
        <begin position="64"/>
        <end position="87"/>
    </location>
</feature>
<comment type="caution">
    <text evidence="2">The sequence shown here is derived from an EMBL/GenBank/DDBJ whole genome shotgun (WGS) entry which is preliminary data.</text>
</comment>
<feature type="region of interest" description="Disordered" evidence="1">
    <location>
        <begin position="1"/>
        <end position="39"/>
    </location>
</feature>
<feature type="compositionally biased region" description="Low complexity" evidence="1">
    <location>
        <begin position="215"/>
        <end position="256"/>
    </location>
</feature>
<sequence length="277" mass="30796">MYNNFNNNATSSFGSSLQSSQGSQASQGYQSNNSQNQGYQRQYQPVGNVQSFYSQPTSSNYVLGNNQSYNQSYNQNSNQGSSQGYSQRYNQDNNQSYNQAGMASTDSFHMANYRGNQTGHDAYLRSDSSTSSQYQPSSFQSAYSTYNGANNQYTSNQNQPFSYTAMHQQPSITSQYGGSSQMSQQPSSQAYTSPNAYHTANYRGNQPGHDSYLRSESSSSSMQSSQPSYASQQQQGMQQFGYQQQGQQGTYQQSYQPYNQAFSSTGLGQQYGNNYSN</sequence>
<evidence type="ECO:0000313" key="2">
    <source>
        <dbReference type="EMBL" id="MBP1961277.1"/>
    </source>
</evidence>
<feature type="compositionally biased region" description="Polar residues" evidence="1">
    <location>
        <begin position="190"/>
        <end position="204"/>
    </location>
</feature>
<dbReference type="RefSeq" id="WP_167064023.1">
    <property type="nucleotide sequence ID" value="NZ_JAAOZR010000031.1"/>
</dbReference>
<proteinExistence type="predicted"/>
<evidence type="ECO:0000256" key="1">
    <source>
        <dbReference type="SAM" id="MobiDB-lite"/>
    </source>
</evidence>
<protein>
    <recommendedName>
        <fullName evidence="4">Spore coat protein</fullName>
    </recommendedName>
</protein>